<sequence length="143" mass="16233">MVVSGVANPRSRAKGGHRRSSVWCHSRHHPPRCHHRILLPSAGSILFYRRQERWRRSDNVEAPNGVDGRSMAAARAETVLRRRRRSALALPAYPPSYIAPTSTKAPPDHHAIVNVRHSYSAQASPSYVSFRWEQCWSRRLGPP</sequence>
<organism evidence="2 3">
    <name type="scientific">Oryza meyeriana var. granulata</name>
    <dbReference type="NCBI Taxonomy" id="110450"/>
    <lineage>
        <taxon>Eukaryota</taxon>
        <taxon>Viridiplantae</taxon>
        <taxon>Streptophyta</taxon>
        <taxon>Embryophyta</taxon>
        <taxon>Tracheophyta</taxon>
        <taxon>Spermatophyta</taxon>
        <taxon>Magnoliopsida</taxon>
        <taxon>Liliopsida</taxon>
        <taxon>Poales</taxon>
        <taxon>Poaceae</taxon>
        <taxon>BOP clade</taxon>
        <taxon>Oryzoideae</taxon>
        <taxon>Oryzeae</taxon>
        <taxon>Oryzinae</taxon>
        <taxon>Oryza</taxon>
        <taxon>Oryza meyeriana</taxon>
    </lineage>
</organism>
<dbReference type="Proteomes" id="UP000479710">
    <property type="component" value="Unassembled WGS sequence"/>
</dbReference>
<name>A0A6G1D5Y3_9ORYZ</name>
<feature type="compositionally biased region" description="Basic residues" evidence="1">
    <location>
        <begin position="11"/>
        <end position="23"/>
    </location>
</feature>
<evidence type="ECO:0000313" key="2">
    <source>
        <dbReference type="EMBL" id="KAF0907801.1"/>
    </source>
</evidence>
<gene>
    <name evidence="2" type="ORF">E2562_020875</name>
</gene>
<accession>A0A6G1D5Y3</accession>
<evidence type="ECO:0000313" key="3">
    <source>
        <dbReference type="Proteomes" id="UP000479710"/>
    </source>
</evidence>
<keyword evidence="3" id="KW-1185">Reference proteome</keyword>
<proteinExistence type="predicted"/>
<evidence type="ECO:0000256" key="1">
    <source>
        <dbReference type="SAM" id="MobiDB-lite"/>
    </source>
</evidence>
<comment type="caution">
    <text evidence="2">The sequence shown here is derived from an EMBL/GenBank/DDBJ whole genome shotgun (WGS) entry which is preliminary data.</text>
</comment>
<reference evidence="2 3" key="1">
    <citation type="submission" date="2019-11" db="EMBL/GenBank/DDBJ databases">
        <title>Whole genome sequence of Oryza granulata.</title>
        <authorList>
            <person name="Li W."/>
        </authorList>
    </citation>
    <scope>NUCLEOTIDE SEQUENCE [LARGE SCALE GENOMIC DNA]</scope>
    <source>
        <strain evidence="3">cv. Menghai</strain>
        <tissue evidence="2">Leaf</tissue>
    </source>
</reference>
<dbReference type="EMBL" id="SPHZ02000007">
    <property type="protein sequence ID" value="KAF0907801.1"/>
    <property type="molecule type" value="Genomic_DNA"/>
</dbReference>
<feature type="region of interest" description="Disordered" evidence="1">
    <location>
        <begin position="1"/>
        <end position="23"/>
    </location>
</feature>
<dbReference type="AlphaFoldDB" id="A0A6G1D5Y3"/>
<protein>
    <submittedName>
        <fullName evidence="2">Uncharacterized protein</fullName>
    </submittedName>
</protein>